<dbReference type="EMBL" id="JAGIYZ010000006">
    <property type="protein sequence ID" value="MBP0463942.1"/>
    <property type="molecule type" value="Genomic_DNA"/>
</dbReference>
<dbReference type="InterPro" id="IPR052016">
    <property type="entry name" value="Bact_Sigma-Reg"/>
</dbReference>
<dbReference type="RefSeq" id="WP_209351309.1">
    <property type="nucleotide sequence ID" value="NZ_JAGIYZ010000006.1"/>
</dbReference>
<keyword evidence="5" id="KW-1185">Reference proteome</keyword>
<dbReference type="Gene3D" id="3.60.40.10">
    <property type="entry name" value="PPM-type phosphatase domain"/>
    <property type="match status" value="1"/>
</dbReference>
<proteinExistence type="predicted"/>
<dbReference type="Pfam" id="PF07228">
    <property type="entry name" value="SpoIIE"/>
    <property type="match status" value="1"/>
</dbReference>
<dbReference type="SUPFAM" id="SSF81606">
    <property type="entry name" value="PP2C-like"/>
    <property type="match status" value="1"/>
</dbReference>
<dbReference type="CDD" id="cd06225">
    <property type="entry name" value="HAMP"/>
    <property type="match status" value="1"/>
</dbReference>
<evidence type="ECO:0000259" key="2">
    <source>
        <dbReference type="PROSITE" id="PS50885"/>
    </source>
</evidence>
<gene>
    <name evidence="4" type="ORF">J5Y09_08470</name>
</gene>
<dbReference type="PROSITE" id="PS51746">
    <property type="entry name" value="PPM_2"/>
    <property type="match status" value="1"/>
</dbReference>
<keyword evidence="1" id="KW-0378">Hydrolase</keyword>
<feature type="domain" description="PPM-type phosphatase" evidence="3">
    <location>
        <begin position="460"/>
        <end position="676"/>
    </location>
</feature>
<dbReference type="PROSITE" id="PS50885">
    <property type="entry name" value="HAMP"/>
    <property type="match status" value="1"/>
</dbReference>
<organism evidence="4 5">
    <name type="scientific">Roseomonas nitratireducens</name>
    <dbReference type="NCBI Taxonomy" id="2820810"/>
    <lineage>
        <taxon>Bacteria</taxon>
        <taxon>Pseudomonadati</taxon>
        <taxon>Pseudomonadota</taxon>
        <taxon>Alphaproteobacteria</taxon>
        <taxon>Acetobacterales</taxon>
        <taxon>Roseomonadaceae</taxon>
        <taxon>Roseomonas</taxon>
    </lineage>
</organism>
<evidence type="ECO:0000256" key="1">
    <source>
        <dbReference type="ARBA" id="ARBA00022801"/>
    </source>
</evidence>
<reference evidence="4 5" key="1">
    <citation type="submission" date="2021-03" db="EMBL/GenBank/DDBJ databases">
        <authorList>
            <person name="So Y."/>
        </authorList>
    </citation>
    <scope>NUCLEOTIDE SEQUENCE [LARGE SCALE GENOMIC DNA]</scope>
    <source>
        <strain evidence="4 5">PWR1</strain>
    </source>
</reference>
<dbReference type="PANTHER" id="PTHR43156">
    <property type="entry name" value="STAGE II SPORULATION PROTEIN E-RELATED"/>
    <property type="match status" value="1"/>
</dbReference>
<sequence>MLLRTRIAILAAVTLPIVAAAVALPAWLLLEERGARIATLRLAQQEAEVARVLDAAARPLGVALHGAAVEEELAAALARRDAEAARARLARLVATVPEGRIEAIGRGDQLIAAAPGPRSGEPMLAGAALFRELAPGREALGVETAATDGALRLVAVRRLDTALLALAVPFDGALRALAASLRAEVLLADLEGRPLAAPEAAGWALLGPGGADTASPRLVEHEGRAVLVVPTELRSPAGLPVARLMVLRDATAEARREDLATLSALALLIGIGLAAGVLLHRMLRAALDPLTGLAGVLRAVAAGDPYASTSVPARRDEVGEIAAAFEALRASGLALGRHETRDRLARERVIAVIRGNLARLAAVLDPAERAAVEALLRRAETGAEGGGQVLAEAFGRMAEGVLDRHGRMDGLLAERTRDLETVRAALAQRVAFDRMVEELEVARRLQMASLPTEFPTRPSFSLHAEMRAAKEVGGDFYDVLMLPGERLALMVGDASGKGVAAAIFVAMTRSLLRAAVTRGASPAEALAQANDILAADNPSMMFATAFVAILDCRTGAMVHASAGHDAPRLLRADGAEVPLHGRGGQGVALGVMEDLAYADHAASLAPGETLLLFTDGVTEADRADGALFGEARLGEALAASRGAAPAETVLRIADAVEAFAAGAPQADDITLLCLAFHGAAAARAPDVPAAAMA</sequence>
<dbReference type="PANTHER" id="PTHR43156:SF2">
    <property type="entry name" value="STAGE II SPORULATION PROTEIN E"/>
    <property type="match status" value="1"/>
</dbReference>
<evidence type="ECO:0000259" key="3">
    <source>
        <dbReference type="PROSITE" id="PS51746"/>
    </source>
</evidence>
<dbReference type="SMART" id="SM00331">
    <property type="entry name" value="PP2C_SIG"/>
    <property type="match status" value="1"/>
</dbReference>
<dbReference type="InterPro" id="IPR003660">
    <property type="entry name" value="HAMP_dom"/>
</dbReference>
<accession>A0ABS4ARN3</accession>
<comment type="caution">
    <text evidence="4">The sequence shown here is derived from an EMBL/GenBank/DDBJ whole genome shotgun (WGS) entry which is preliminary data.</text>
</comment>
<feature type="domain" description="HAMP" evidence="2">
    <location>
        <begin position="284"/>
        <end position="337"/>
    </location>
</feature>
<protein>
    <submittedName>
        <fullName evidence="4">PP2C family protein-serine/threonine phosphatase</fullName>
    </submittedName>
</protein>
<dbReference type="InterPro" id="IPR036457">
    <property type="entry name" value="PPM-type-like_dom_sf"/>
</dbReference>
<name>A0ABS4ARN3_9PROT</name>
<dbReference type="InterPro" id="IPR001932">
    <property type="entry name" value="PPM-type_phosphatase-like_dom"/>
</dbReference>
<dbReference type="Gene3D" id="6.10.340.10">
    <property type="match status" value="1"/>
</dbReference>
<evidence type="ECO:0000313" key="5">
    <source>
        <dbReference type="Proteomes" id="UP000680815"/>
    </source>
</evidence>
<evidence type="ECO:0000313" key="4">
    <source>
        <dbReference type="EMBL" id="MBP0463942.1"/>
    </source>
</evidence>
<dbReference type="Proteomes" id="UP000680815">
    <property type="component" value="Unassembled WGS sequence"/>
</dbReference>